<dbReference type="EMBL" id="KK122156">
    <property type="protein sequence ID" value="KFM82065.1"/>
    <property type="molecule type" value="Genomic_DNA"/>
</dbReference>
<name>A0A087UXH6_STEMI</name>
<evidence type="ECO:0000256" key="1">
    <source>
        <dbReference type="SAM" id="Coils"/>
    </source>
</evidence>
<dbReference type="AlphaFoldDB" id="A0A087UXH6"/>
<accession>A0A087UXH6</accession>
<proteinExistence type="predicted"/>
<dbReference type="GO" id="GO:0005813">
    <property type="term" value="C:centrosome"/>
    <property type="evidence" value="ECO:0007669"/>
    <property type="project" value="InterPro"/>
</dbReference>
<dbReference type="OMA" id="MQQEFRE"/>
<evidence type="ECO:0000313" key="3">
    <source>
        <dbReference type="Proteomes" id="UP000054359"/>
    </source>
</evidence>
<protein>
    <submittedName>
        <fullName evidence="2">Centrosomal protein</fullName>
    </submittedName>
</protein>
<reference evidence="2 3" key="1">
    <citation type="submission" date="2013-11" db="EMBL/GenBank/DDBJ databases">
        <title>Genome sequencing of Stegodyphus mimosarum.</title>
        <authorList>
            <person name="Bechsgaard J."/>
        </authorList>
    </citation>
    <scope>NUCLEOTIDE SEQUENCE [LARGE SCALE GENOMIC DNA]</scope>
</reference>
<feature type="coiled-coil region" evidence="1">
    <location>
        <begin position="68"/>
        <end position="117"/>
    </location>
</feature>
<keyword evidence="3" id="KW-1185">Reference proteome</keyword>
<dbReference type="OrthoDB" id="6431608at2759"/>
<dbReference type="GO" id="GO:0000922">
    <property type="term" value="C:spindle pole"/>
    <property type="evidence" value="ECO:0007669"/>
    <property type="project" value="InterPro"/>
</dbReference>
<dbReference type="Proteomes" id="UP000054359">
    <property type="component" value="Unassembled WGS sequence"/>
</dbReference>
<dbReference type="PANTHER" id="PTHR22545:SF0">
    <property type="entry name" value="CENTROSOMAL PROTEIN OF 95 KDA"/>
    <property type="match status" value="1"/>
</dbReference>
<gene>
    <name evidence="2" type="ORF">X975_26404</name>
</gene>
<feature type="non-terminal residue" evidence="2">
    <location>
        <position position="137"/>
    </location>
</feature>
<organism evidence="2 3">
    <name type="scientific">Stegodyphus mimosarum</name>
    <name type="common">African social velvet spider</name>
    <dbReference type="NCBI Taxonomy" id="407821"/>
    <lineage>
        <taxon>Eukaryota</taxon>
        <taxon>Metazoa</taxon>
        <taxon>Ecdysozoa</taxon>
        <taxon>Arthropoda</taxon>
        <taxon>Chelicerata</taxon>
        <taxon>Arachnida</taxon>
        <taxon>Araneae</taxon>
        <taxon>Araneomorphae</taxon>
        <taxon>Entelegynae</taxon>
        <taxon>Eresoidea</taxon>
        <taxon>Eresidae</taxon>
        <taxon>Stegodyphus</taxon>
    </lineage>
</organism>
<dbReference type="InterPro" id="IPR026619">
    <property type="entry name" value="CEP95"/>
</dbReference>
<sequence>MRKKMQKRNFTEELIVENAFKEALNIEKEQVQNICKDVKETEEHDARQHRKYIDAMENVYETQFSLLAESLAIEKKDAEERLKAQKKVMRMMQQEFRENLKKEIREMQKNTVEIMKDTHFRELDAEQYKAKMRQKFR</sequence>
<keyword evidence="1" id="KW-0175">Coiled coil</keyword>
<dbReference type="PANTHER" id="PTHR22545">
    <property type="entry name" value="CENTROSOMAL PROTEIN OF 95 KDA"/>
    <property type="match status" value="1"/>
</dbReference>
<evidence type="ECO:0000313" key="2">
    <source>
        <dbReference type="EMBL" id="KFM82065.1"/>
    </source>
</evidence>